<evidence type="ECO:0000313" key="5">
    <source>
        <dbReference type="Proteomes" id="UP001497516"/>
    </source>
</evidence>
<dbReference type="Proteomes" id="UP001497516">
    <property type="component" value="Chromosome 5"/>
</dbReference>
<feature type="coiled-coil region" evidence="1">
    <location>
        <begin position="448"/>
        <end position="570"/>
    </location>
</feature>
<proteinExistence type="predicted"/>
<dbReference type="EMBL" id="OZ034818">
    <property type="protein sequence ID" value="CAL1386440.1"/>
    <property type="molecule type" value="Genomic_DNA"/>
</dbReference>
<organism evidence="4 5">
    <name type="scientific">Linum trigynum</name>
    <dbReference type="NCBI Taxonomy" id="586398"/>
    <lineage>
        <taxon>Eukaryota</taxon>
        <taxon>Viridiplantae</taxon>
        <taxon>Streptophyta</taxon>
        <taxon>Embryophyta</taxon>
        <taxon>Tracheophyta</taxon>
        <taxon>Spermatophyta</taxon>
        <taxon>Magnoliopsida</taxon>
        <taxon>eudicotyledons</taxon>
        <taxon>Gunneridae</taxon>
        <taxon>Pentapetalae</taxon>
        <taxon>rosids</taxon>
        <taxon>fabids</taxon>
        <taxon>Malpighiales</taxon>
        <taxon>Linaceae</taxon>
        <taxon>Linum</taxon>
    </lineage>
</organism>
<keyword evidence="1" id="KW-0175">Coiled coil</keyword>
<feature type="region of interest" description="Disordered" evidence="2">
    <location>
        <begin position="340"/>
        <end position="415"/>
    </location>
</feature>
<dbReference type="AlphaFoldDB" id="A0AAV2ELQ1"/>
<evidence type="ECO:0000256" key="2">
    <source>
        <dbReference type="SAM" id="MobiDB-lite"/>
    </source>
</evidence>
<evidence type="ECO:0000259" key="3">
    <source>
        <dbReference type="Pfam" id="PF04195"/>
    </source>
</evidence>
<feature type="compositionally biased region" description="Basic and acidic residues" evidence="2">
    <location>
        <begin position="364"/>
        <end position="373"/>
    </location>
</feature>
<feature type="region of interest" description="Disordered" evidence="2">
    <location>
        <begin position="1"/>
        <end position="56"/>
    </location>
</feature>
<dbReference type="Pfam" id="PF04195">
    <property type="entry name" value="Transposase_28"/>
    <property type="match status" value="1"/>
</dbReference>
<keyword evidence="5" id="KW-1185">Reference proteome</keyword>
<dbReference type="PANTHER" id="PTHR31099:SF28">
    <property type="entry name" value="F5J5.12"/>
    <property type="match status" value="1"/>
</dbReference>
<gene>
    <name evidence="4" type="ORF">LTRI10_LOCUS27489</name>
</gene>
<name>A0AAV2ELQ1_9ROSI</name>
<dbReference type="PANTHER" id="PTHR31099">
    <property type="entry name" value="OS06G0165300 PROTEIN"/>
    <property type="match status" value="1"/>
</dbReference>
<reference evidence="4 5" key="1">
    <citation type="submission" date="2024-04" db="EMBL/GenBank/DDBJ databases">
        <authorList>
            <person name="Fracassetti M."/>
        </authorList>
    </citation>
    <scope>NUCLEOTIDE SEQUENCE [LARGE SCALE GENOMIC DNA]</scope>
</reference>
<evidence type="ECO:0000313" key="4">
    <source>
        <dbReference type="EMBL" id="CAL1386440.1"/>
    </source>
</evidence>
<feature type="domain" description="Transposase (putative) gypsy type" evidence="3">
    <location>
        <begin position="130"/>
        <end position="192"/>
    </location>
</feature>
<dbReference type="InterPro" id="IPR007321">
    <property type="entry name" value="Transposase_28"/>
</dbReference>
<feature type="compositionally biased region" description="Basic and acidic residues" evidence="2">
    <location>
        <begin position="1"/>
        <end position="19"/>
    </location>
</feature>
<protein>
    <recommendedName>
        <fullName evidence="3">Transposase (putative) gypsy type domain-containing protein</fullName>
    </recommendedName>
</protein>
<sequence>MSRERPSSSRPGFSEREELSNPPKPLRPVPCSEPARGRGEQLVPGEGSAASNRRDTPTFSIRPWHGMFHSTSHFSEWAMIGPGGRFNRNESWVQSTLLQFDMPRYWEYAVPTRYTTTGNRGVGWHAVYRASLDYGLRLPFPTWLCDVMRRSHLTLSTVTPGFWTLVAAFRLGCHRAGVSPSSELFYACFYLRGEATGWSLHSRPNALGLVTPYGRADRGWEREFFYFSPASGELSSEGVMIPSEWRDIELEGLHRQAVRREYAVQRELAAKVKMISEGGRINVETPEARAILFFTVYNDAYSHFRACMEIQENALFTARLPPPAPRPQSGVVIREISEEPEPAVPTSIGRQNKRVCRSSPYRGKNNDSRRKFEASSSSHSARGGEQSRFQTARAYHNSESHRRGGSGTPGRGRTDFPLVMNYQTLRDIGNQFPPLEGEAAGVCFALSQNQMNQYAAEMERRVARARAEVITAQQNVVRVEHDLRNQTRKVEEARGRASEVEALLREVRNCQMITLERLQELEASGAALLQEMTRLKEDHAADHEVLMAERDEARAEIVRLQHQVQQSVGETSGAAMLLVGSRDIFPEAESDEARIPREADTRIEGVPSEEVVMHRGNMEIEPFISTPIFDTASADQSFIAAMDSPISSELAMSAENAWLNEILGFGPPM</sequence>
<accession>A0AAV2ELQ1</accession>
<evidence type="ECO:0000256" key="1">
    <source>
        <dbReference type="SAM" id="Coils"/>
    </source>
</evidence>